<keyword evidence="2" id="KW-1133">Transmembrane helix</keyword>
<evidence type="ECO:0000313" key="4">
    <source>
        <dbReference type="Proteomes" id="UP000007148"/>
    </source>
</evidence>
<feature type="transmembrane region" description="Helical" evidence="2">
    <location>
        <begin position="202"/>
        <end position="219"/>
    </location>
</feature>
<dbReference type="EMBL" id="CAFZ01000058">
    <property type="protein sequence ID" value="CCA69569.1"/>
    <property type="molecule type" value="Genomic_DNA"/>
</dbReference>
<proteinExistence type="predicted"/>
<evidence type="ECO:0000256" key="2">
    <source>
        <dbReference type="SAM" id="Phobius"/>
    </source>
</evidence>
<gene>
    <name evidence="3" type="ORF">PIIN_03508</name>
</gene>
<feature type="transmembrane region" description="Helical" evidence="2">
    <location>
        <begin position="118"/>
        <end position="140"/>
    </location>
</feature>
<keyword evidence="2" id="KW-0812">Transmembrane</keyword>
<dbReference type="HOGENOM" id="CLU_1240550_0_0_1"/>
<evidence type="ECO:0000256" key="1">
    <source>
        <dbReference type="SAM" id="MobiDB-lite"/>
    </source>
</evidence>
<reference evidence="3 4" key="1">
    <citation type="journal article" date="2011" name="PLoS Pathog.">
        <title>Endophytic Life Strategies Decoded by Genome and Transcriptome Analyses of the Mutualistic Root Symbiont Piriformospora indica.</title>
        <authorList>
            <person name="Zuccaro A."/>
            <person name="Lahrmann U."/>
            <person name="Guldener U."/>
            <person name="Langen G."/>
            <person name="Pfiffi S."/>
            <person name="Biedenkopf D."/>
            <person name="Wong P."/>
            <person name="Samans B."/>
            <person name="Grimm C."/>
            <person name="Basiewicz M."/>
            <person name="Murat C."/>
            <person name="Martin F."/>
            <person name="Kogel K.H."/>
        </authorList>
    </citation>
    <scope>NUCLEOTIDE SEQUENCE [LARGE SCALE GENOMIC DNA]</scope>
    <source>
        <strain evidence="3 4">DSM 11827</strain>
    </source>
</reference>
<keyword evidence="2" id="KW-0472">Membrane</keyword>
<organism evidence="3 4">
    <name type="scientific">Serendipita indica (strain DSM 11827)</name>
    <name type="common">Root endophyte fungus</name>
    <name type="synonym">Piriformospora indica</name>
    <dbReference type="NCBI Taxonomy" id="1109443"/>
    <lineage>
        <taxon>Eukaryota</taxon>
        <taxon>Fungi</taxon>
        <taxon>Dikarya</taxon>
        <taxon>Basidiomycota</taxon>
        <taxon>Agaricomycotina</taxon>
        <taxon>Agaricomycetes</taxon>
        <taxon>Sebacinales</taxon>
        <taxon>Serendipitaceae</taxon>
        <taxon>Serendipita</taxon>
    </lineage>
</organism>
<evidence type="ECO:0000313" key="3">
    <source>
        <dbReference type="EMBL" id="CCA69569.1"/>
    </source>
</evidence>
<accession>G4TE22</accession>
<keyword evidence="4" id="KW-1185">Reference proteome</keyword>
<name>G4TE22_SERID</name>
<dbReference type="InParanoid" id="G4TE22"/>
<feature type="region of interest" description="Disordered" evidence="1">
    <location>
        <begin position="71"/>
        <end position="101"/>
    </location>
</feature>
<sequence>MGLIPFCPLRLRTYDPSPRIRLRISLHTFLSPLSIMMAWNTQKKTPSEMEKGSDIDSVSSFGSPKKNIVALPPPAKLPSSPTKYSSTQSGTDSQFTSSFTTSHVTEPSKRRAWMRRHAFLILLAVVLILIAITVSVILVIKARYAHFRVSLFDCELDGHCRIGKLHLCGSPARRNFDDSYDPLFHRIHANSLIHYAPGATQLYPFSLSMPLMVAYYVAIGRSP</sequence>
<comment type="caution">
    <text evidence="3">The sequence shown here is derived from an EMBL/GenBank/DDBJ whole genome shotgun (WGS) entry which is preliminary data.</text>
</comment>
<protein>
    <submittedName>
        <fullName evidence="3">Uncharacterized protein</fullName>
    </submittedName>
</protein>
<dbReference type="AlphaFoldDB" id="G4TE22"/>
<feature type="compositionally biased region" description="Low complexity" evidence="1">
    <location>
        <begin position="77"/>
        <end position="101"/>
    </location>
</feature>
<dbReference type="Proteomes" id="UP000007148">
    <property type="component" value="Unassembled WGS sequence"/>
</dbReference>